<accession>A0A382H1S7</accession>
<protein>
    <recommendedName>
        <fullName evidence="2">DUF3501 domain-containing protein</fullName>
    </recommendedName>
</protein>
<gene>
    <name evidence="1" type="ORF">METZ01_LOCUS234064</name>
</gene>
<dbReference type="AlphaFoldDB" id="A0A382H1S7"/>
<reference evidence="1" key="1">
    <citation type="submission" date="2018-05" db="EMBL/GenBank/DDBJ databases">
        <authorList>
            <person name="Lanie J.A."/>
            <person name="Ng W.-L."/>
            <person name="Kazmierczak K.M."/>
            <person name="Andrzejewski T.M."/>
            <person name="Davidsen T.M."/>
            <person name="Wayne K.J."/>
            <person name="Tettelin H."/>
            <person name="Glass J.I."/>
            <person name="Rusch D."/>
            <person name="Podicherti R."/>
            <person name="Tsui H.-C.T."/>
            <person name="Winkler M.E."/>
        </authorList>
    </citation>
    <scope>NUCLEOTIDE SEQUENCE</scope>
</reference>
<dbReference type="EMBL" id="UINC01058674">
    <property type="protein sequence ID" value="SVB81210.1"/>
    <property type="molecule type" value="Genomic_DNA"/>
</dbReference>
<sequence>MKKLELSDLFSLEEYHEKRAKFRATVLAHKRNRQVSVGPSATLYFEDRITMHYQVQEMLRIERIFETEAIAEELMAYNPLIPDGSNLKATLMLEYPESGVRRQQLKQLLGIEDVVYLRVPDLDTVTAIADEDLGRTDMGKTSAVHFMRFELSREICLALKNGETFYLGIGHTHYTYETEVLEIATRASLVADLD</sequence>
<organism evidence="1">
    <name type="scientific">marine metagenome</name>
    <dbReference type="NCBI Taxonomy" id="408172"/>
    <lineage>
        <taxon>unclassified sequences</taxon>
        <taxon>metagenomes</taxon>
        <taxon>ecological metagenomes</taxon>
    </lineage>
</organism>
<dbReference type="InterPro" id="IPR021890">
    <property type="entry name" value="DUF3501"/>
</dbReference>
<dbReference type="Pfam" id="PF12007">
    <property type="entry name" value="DUF3501"/>
    <property type="match status" value="1"/>
</dbReference>
<evidence type="ECO:0000313" key="1">
    <source>
        <dbReference type="EMBL" id="SVB81210.1"/>
    </source>
</evidence>
<name>A0A382H1S7_9ZZZZ</name>
<proteinExistence type="predicted"/>
<evidence type="ECO:0008006" key="2">
    <source>
        <dbReference type="Google" id="ProtNLM"/>
    </source>
</evidence>